<comment type="cofactor">
    <cofactor evidence="5">
        <name>Mg(2+)</name>
        <dbReference type="ChEBI" id="CHEBI:18420"/>
    </cofactor>
</comment>
<evidence type="ECO:0000256" key="4">
    <source>
        <dbReference type="ARBA" id="ARBA00022691"/>
    </source>
</evidence>
<dbReference type="PANTHER" id="PTHR43464">
    <property type="entry name" value="METHYLTRANSFERASE"/>
    <property type="match status" value="1"/>
</dbReference>
<comment type="catalytic activity">
    <reaction evidence="5">
        <text>a 3-demethylubiquinol + S-adenosyl-L-methionine = a ubiquinol + S-adenosyl-L-homocysteine + H(+)</text>
        <dbReference type="Rhea" id="RHEA:44380"/>
        <dbReference type="Rhea" id="RHEA-COMP:9566"/>
        <dbReference type="Rhea" id="RHEA-COMP:10914"/>
        <dbReference type="ChEBI" id="CHEBI:15378"/>
        <dbReference type="ChEBI" id="CHEBI:17976"/>
        <dbReference type="ChEBI" id="CHEBI:57856"/>
        <dbReference type="ChEBI" id="CHEBI:59789"/>
        <dbReference type="ChEBI" id="CHEBI:84422"/>
        <dbReference type="EC" id="2.1.1.64"/>
    </reaction>
</comment>
<dbReference type="CDD" id="cd02440">
    <property type="entry name" value="AdoMet_MTases"/>
    <property type="match status" value="1"/>
</dbReference>
<keyword evidence="9" id="KW-1185">Reference proteome</keyword>
<dbReference type="GO" id="GO:0061542">
    <property type="term" value="F:3-demethylubiquinol 3-O-methyltransferase activity"/>
    <property type="evidence" value="ECO:0007669"/>
    <property type="project" value="UniProtKB-UniRule"/>
</dbReference>
<evidence type="ECO:0000259" key="7">
    <source>
        <dbReference type="Pfam" id="PF08241"/>
    </source>
</evidence>
<keyword evidence="5" id="KW-0460">Magnesium</keyword>
<comment type="subunit">
    <text evidence="5">Component of a multi-subunit COQ enzyme complex.</text>
</comment>
<comment type="catalytic activity">
    <reaction evidence="5">
        <text>a 3-demethylubiquinone + S-adenosyl-L-methionine = a ubiquinone + S-adenosyl-L-homocysteine</text>
        <dbReference type="Rhea" id="RHEA:81215"/>
        <dbReference type="Rhea" id="RHEA-COMP:9565"/>
        <dbReference type="Rhea" id="RHEA-COMP:19654"/>
        <dbReference type="ChEBI" id="CHEBI:16389"/>
        <dbReference type="ChEBI" id="CHEBI:57856"/>
        <dbReference type="ChEBI" id="CHEBI:59789"/>
        <dbReference type="ChEBI" id="CHEBI:231825"/>
    </reaction>
</comment>
<dbReference type="GO" id="GO:0031314">
    <property type="term" value="C:extrinsic component of mitochondrial inner membrane"/>
    <property type="evidence" value="ECO:0007669"/>
    <property type="project" value="UniProtKB-UniRule"/>
</dbReference>
<comment type="function">
    <text evidence="5">O-methyltransferase required for two non-consecutive steps during ubiquinone biosynthesis. Catalyzes the 2 O-methylation of 3,4-dihydroxy-5-(all-trans-polyprenyl)benzoic acid into 4-hydroxy-3-methoxy-5-(all-trans-polyprenyl)benzoic acid. Also catalyzes the last step of ubiquinone biosynthesis by mediating methylation of 3-demethylubiquinone into ubiquinone. Also able to mediate the methylation of 3-demethylubiquinol into ubiquinol.</text>
</comment>
<feature type="binding site" evidence="5">
    <location>
        <position position="275"/>
    </location>
    <ligand>
        <name>Mg(2+)</name>
        <dbReference type="ChEBI" id="CHEBI:18420"/>
    </ligand>
</feature>
<name>A0A9Q0MFL9_BLOTA</name>
<keyword evidence="1 5" id="KW-0489">Methyltransferase</keyword>
<dbReference type="NCBIfam" id="TIGR01983">
    <property type="entry name" value="UbiG"/>
    <property type="match status" value="1"/>
</dbReference>
<feature type="domain" description="Methyltransferase type 11" evidence="7">
    <location>
        <begin position="197"/>
        <end position="295"/>
    </location>
</feature>
<dbReference type="EC" id="2.1.1.114" evidence="5"/>
<comment type="pathway">
    <text evidence="5">Cofactor biosynthesis; ubiquinone biosynthesis.</text>
</comment>
<feature type="binding site" evidence="5">
    <location>
        <position position="271"/>
    </location>
    <ligand>
        <name>Mg(2+)</name>
        <dbReference type="ChEBI" id="CHEBI:18420"/>
    </ligand>
</feature>
<evidence type="ECO:0000313" key="9">
    <source>
        <dbReference type="Proteomes" id="UP001142055"/>
    </source>
</evidence>
<dbReference type="EC" id="2.1.1.64" evidence="5"/>
<keyword evidence="3 5" id="KW-0831">Ubiquinone biosynthesis</keyword>
<dbReference type="Gene3D" id="3.40.50.150">
    <property type="entry name" value="Vaccinia Virus protein VP39"/>
    <property type="match status" value="1"/>
</dbReference>
<evidence type="ECO:0000256" key="1">
    <source>
        <dbReference type="ARBA" id="ARBA00022603"/>
    </source>
</evidence>
<comment type="catalytic activity">
    <reaction evidence="5">
        <text>a 3,4-dihydroxy-5-(all-trans-polyprenyl)benzoate + S-adenosyl-L-methionine = a 4-hydroxy-3-methoxy-5-(all-trans-polyprenyl)benzoate + S-adenosyl-L-homocysteine + H(+)</text>
        <dbReference type="Rhea" id="RHEA:44452"/>
        <dbReference type="Rhea" id="RHEA-COMP:10930"/>
        <dbReference type="Rhea" id="RHEA-COMP:10931"/>
        <dbReference type="ChEBI" id="CHEBI:15378"/>
        <dbReference type="ChEBI" id="CHEBI:57856"/>
        <dbReference type="ChEBI" id="CHEBI:59789"/>
        <dbReference type="ChEBI" id="CHEBI:64694"/>
        <dbReference type="ChEBI" id="CHEBI:84443"/>
        <dbReference type="EC" id="2.1.1.114"/>
    </reaction>
</comment>
<dbReference type="Proteomes" id="UP001142055">
    <property type="component" value="Chromosome 1"/>
</dbReference>
<feature type="region of interest" description="Disordered" evidence="6">
    <location>
        <begin position="1"/>
        <end position="79"/>
    </location>
</feature>
<keyword evidence="5" id="KW-0496">Mitochondrion</keyword>
<keyword evidence="2 5" id="KW-0808">Transferase</keyword>
<dbReference type="SUPFAM" id="SSF53335">
    <property type="entry name" value="S-adenosyl-L-methionine-dependent methyltransferases"/>
    <property type="match status" value="1"/>
</dbReference>
<comment type="subcellular location">
    <subcellularLocation>
        <location evidence="5">Mitochondrion inner membrane</location>
        <topology evidence="5">Peripheral membrane protein</topology>
        <orientation evidence="5">Matrix side</orientation>
    </subcellularLocation>
</comment>
<accession>A0A9Q0MFL9</accession>
<organism evidence="8 9">
    <name type="scientific">Blomia tropicalis</name>
    <name type="common">Mite</name>
    <dbReference type="NCBI Taxonomy" id="40697"/>
    <lineage>
        <taxon>Eukaryota</taxon>
        <taxon>Metazoa</taxon>
        <taxon>Ecdysozoa</taxon>
        <taxon>Arthropoda</taxon>
        <taxon>Chelicerata</taxon>
        <taxon>Arachnida</taxon>
        <taxon>Acari</taxon>
        <taxon>Acariformes</taxon>
        <taxon>Sarcoptiformes</taxon>
        <taxon>Astigmata</taxon>
        <taxon>Glycyphagoidea</taxon>
        <taxon>Echimyopodidae</taxon>
        <taxon>Blomia</taxon>
    </lineage>
</organism>
<dbReference type="AlphaFoldDB" id="A0A9Q0MFL9"/>
<dbReference type="OMA" id="ACKLVRP"/>
<dbReference type="InterPro" id="IPR013216">
    <property type="entry name" value="Methyltransf_11"/>
</dbReference>
<dbReference type="GO" id="GO:0010420">
    <property type="term" value="F:polyprenyldihydroxybenzoate methyltransferase activity"/>
    <property type="evidence" value="ECO:0007669"/>
    <property type="project" value="UniProtKB-UniRule"/>
</dbReference>
<evidence type="ECO:0000256" key="2">
    <source>
        <dbReference type="ARBA" id="ARBA00022679"/>
    </source>
</evidence>
<keyword evidence="4 5" id="KW-0949">S-adenosyl-L-methionine</keyword>
<feature type="binding site" evidence="5">
    <location>
        <position position="274"/>
    </location>
    <ligand>
        <name>Mg(2+)</name>
        <dbReference type="ChEBI" id="CHEBI:18420"/>
    </ligand>
</feature>
<gene>
    <name evidence="8" type="ORF">RDWZM_001210</name>
</gene>
<evidence type="ECO:0000256" key="5">
    <source>
        <dbReference type="HAMAP-Rule" id="MF_03190"/>
    </source>
</evidence>
<feature type="binding site" evidence="5">
    <location>
        <position position="221"/>
    </location>
    <ligand>
        <name>S-adenosyl-L-methionine</name>
        <dbReference type="ChEBI" id="CHEBI:59789"/>
    </ligand>
</feature>
<dbReference type="EC" id="2.1.1.-" evidence="5"/>
<sequence length="378" mass="41480">MVAESISENGLLGCSSANSPDSKSTKAGGTKKKNNRKNGKQSKGQETANDEYAAVDCSPSRTGTKLNFDNPAEWNWPRSDSQSLGRADLLYAVPKKNGRVTLEPPIETVYLDDRSASIANDKTLNFSVRLAHSSITLKHKTNVPNSVDTNEVKKFQNHSSRWWNGPEFAPLRSMNNLRVPFIRDSFNVNDLNGVRLLDIGCGGGILAESLARLGANVTAIDPVPESIQIAIEHAKSSGFDTNVPAPEYLCTTIESLAETHANHFDGVIASEVLEHVDDLELFLRSALQCLRSDGSGCLIVTTINQTPLAYATIIFAAEKMGLIPPNTHDYDRFVPPESLRLLLEQDFNCRVSKVHGMSYNPLTGQWSWTQSQAINYAF</sequence>
<feature type="binding site" evidence="5">
    <location>
        <position position="270"/>
    </location>
    <ligand>
        <name>S-adenosyl-L-methionine</name>
        <dbReference type="ChEBI" id="CHEBI:59789"/>
    </ligand>
</feature>
<feature type="compositionally biased region" description="Basic residues" evidence="6">
    <location>
        <begin position="29"/>
        <end position="40"/>
    </location>
</feature>
<proteinExistence type="inferred from homology"/>
<dbReference type="HAMAP" id="MF_00472">
    <property type="entry name" value="UbiG"/>
    <property type="match status" value="1"/>
</dbReference>
<protein>
    <recommendedName>
        <fullName evidence="5">Ubiquinone biosynthesis O-methyltransferase, mitochondrial</fullName>
    </recommendedName>
    <alternativeName>
        <fullName evidence="5">3-demethylubiquinol 3-O-methyltransferase</fullName>
        <ecNumber evidence="5">2.1.1.64</ecNumber>
    </alternativeName>
    <alternativeName>
        <fullName evidence="5">3-demethylubiquinone 3-O-methyltransferase</fullName>
        <ecNumber evidence="5">2.1.1.-</ecNumber>
    </alternativeName>
    <alternativeName>
        <fullName evidence="5">Polyprenyldihydroxybenzoate methyltransferase</fullName>
        <ecNumber evidence="5">2.1.1.114</ecNumber>
    </alternativeName>
</protein>
<keyword evidence="5" id="KW-0999">Mitochondrion inner membrane</keyword>
<dbReference type="EMBL" id="JAPWDV010000001">
    <property type="protein sequence ID" value="KAJ6222665.1"/>
    <property type="molecule type" value="Genomic_DNA"/>
</dbReference>
<feature type="binding site" evidence="5">
    <location>
        <position position="178"/>
    </location>
    <ligand>
        <name>S-adenosyl-L-methionine</name>
        <dbReference type="ChEBI" id="CHEBI:59789"/>
    </ligand>
</feature>
<evidence type="ECO:0000256" key="3">
    <source>
        <dbReference type="ARBA" id="ARBA00022688"/>
    </source>
</evidence>
<keyword evidence="5" id="KW-0472">Membrane</keyword>
<dbReference type="InterPro" id="IPR010233">
    <property type="entry name" value="UbiG_MeTrfase"/>
</dbReference>
<dbReference type="PANTHER" id="PTHR43464:SF19">
    <property type="entry name" value="UBIQUINONE BIOSYNTHESIS O-METHYLTRANSFERASE, MITOCHONDRIAL"/>
    <property type="match status" value="1"/>
</dbReference>
<dbReference type="Pfam" id="PF08241">
    <property type="entry name" value="Methyltransf_11"/>
    <property type="match status" value="1"/>
</dbReference>
<dbReference type="GO" id="GO:0046872">
    <property type="term" value="F:metal ion binding"/>
    <property type="evidence" value="ECO:0007669"/>
    <property type="project" value="UniProtKB-KW"/>
</dbReference>
<evidence type="ECO:0000256" key="6">
    <source>
        <dbReference type="SAM" id="MobiDB-lite"/>
    </source>
</evidence>
<keyword evidence="5" id="KW-0479">Metal-binding</keyword>
<reference evidence="8" key="1">
    <citation type="submission" date="2022-12" db="EMBL/GenBank/DDBJ databases">
        <title>Genome assemblies of Blomia tropicalis.</title>
        <authorList>
            <person name="Cui Y."/>
        </authorList>
    </citation>
    <scope>NUCLEOTIDE SEQUENCE</scope>
    <source>
        <tissue evidence="8">Adult mites</tissue>
    </source>
</reference>
<comment type="caution">
    <text evidence="8">The sequence shown here is derived from an EMBL/GenBank/DDBJ whole genome shotgun (WGS) entry which is preliminary data.</text>
</comment>
<evidence type="ECO:0000313" key="8">
    <source>
        <dbReference type="EMBL" id="KAJ6222665.1"/>
    </source>
</evidence>
<comment type="similarity">
    <text evidence="5">Belongs to the class I-like SAM-binding methyltransferase superfamily. UbiG/COQ3 family.</text>
</comment>
<dbReference type="GO" id="GO:0032259">
    <property type="term" value="P:methylation"/>
    <property type="evidence" value="ECO:0007669"/>
    <property type="project" value="UniProtKB-KW"/>
</dbReference>
<dbReference type="InterPro" id="IPR029063">
    <property type="entry name" value="SAM-dependent_MTases_sf"/>
</dbReference>
<feature type="binding site" evidence="5">
    <location>
        <position position="200"/>
    </location>
    <ligand>
        <name>S-adenosyl-L-methionine</name>
        <dbReference type="ChEBI" id="CHEBI:59789"/>
    </ligand>
</feature>